<comment type="caution">
    <text evidence="5">The sequence shown here is derived from an EMBL/GenBank/DDBJ whole genome shotgun (WGS) entry which is preliminary data.</text>
</comment>
<dbReference type="GO" id="GO:0071949">
    <property type="term" value="F:FAD binding"/>
    <property type="evidence" value="ECO:0007669"/>
    <property type="project" value="InterPro"/>
</dbReference>
<keyword evidence="6" id="KW-1185">Reference proteome</keyword>
<dbReference type="InterPro" id="IPR016166">
    <property type="entry name" value="FAD-bd_PCMH"/>
</dbReference>
<evidence type="ECO:0000256" key="3">
    <source>
        <dbReference type="ARBA" id="ARBA00023002"/>
    </source>
</evidence>
<dbReference type="SUPFAM" id="SSF55447">
    <property type="entry name" value="CO dehydrogenase flavoprotein C-terminal domain-like"/>
    <property type="match status" value="1"/>
</dbReference>
<dbReference type="Proteomes" id="UP000653674">
    <property type="component" value="Unassembled WGS sequence"/>
</dbReference>
<dbReference type="Pfam" id="PF00941">
    <property type="entry name" value="FAD_binding_5"/>
    <property type="match status" value="1"/>
</dbReference>
<dbReference type="InterPro" id="IPR016169">
    <property type="entry name" value="FAD-bd_PCMH_sub2"/>
</dbReference>
<dbReference type="InterPro" id="IPR036683">
    <property type="entry name" value="CO_DH_flav_C_dom_sf"/>
</dbReference>
<dbReference type="Gene3D" id="3.30.465.10">
    <property type="match status" value="1"/>
</dbReference>
<dbReference type="PROSITE" id="PS51387">
    <property type="entry name" value="FAD_PCMH"/>
    <property type="match status" value="1"/>
</dbReference>
<gene>
    <name evidence="5" type="primary">cutM_2</name>
    <name evidence="5" type="ORF">Pfl04_20290</name>
</gene>
<dbReference type="Gene3D" id="3.30.43.10">
    <property type="entry name" value="Uridine Diphospho-n-acetylenolpyruvylglucosamine Reductase, domain 2"/>
    <property type="match status" value="1"/>
</dbReference>
<evidence type="ECO:0000259" key="4">
    <source>
        <dbReference type="PROSITE" id="PS51387"/>
    </source>
</evidence>
<dbReference type="SUPFAM" id="SSF56176">
    <property type="entry name" value="FAD-binding/transporter-associated domain-like"/>
    <property type="match status" value="1"/>
</dbReference>
<dbReference type="AlphaFoldDB" id="A0A8J3LMW5"/>
<dbReference type="GO" id="GO:0016491">
    <property type="term" value="F:oxidoreductase activity"/>
    <property type="evidence" value="ECO:0007669"/>
    <property type="project" value="UniProtKB-KW"/>
</dbReference>
<keyword evidence="1" id="KW-0285">Flavoprotein</keyword>
<dbReference type="InterPro" id="IPR002346">
    <property type="entry name" value="Mopterin_DH_FAD-bd"/>
</dbReference>
<evidence type="ECO:0000313" key="6">
    <source>
        <dbReference type="Proteomes" id="UP000653674"/>
    </source>
</evidence>
<evidence type="ECO:0000313" key="5">
    <source>
        <dbReference type="EMBL" id="GIG73625.1"/>
    </source>
</evidence>
<dbReference type="EMBL" id="BONU01000010">
    <property type="protein sequence ID" value="GIG73625.1"/>
    <property type="molecule type" value="Genomic_DNA"/>
</dbReference>
<name>A0A8J3LMW5_9ACTN</name>
<dbReference type="InterPro" id="IPR036318">
    <property type="entry name" value="FAD-bd_PCMH-like_sf"/>
</dbReference>
<keyword evidence="2" id="KW-0274">FAD</keyword>
<sequence>MKAAYFSYHRPASVEEAVTYLDEYGGGARVIAGGQSLVPMMNMRLWRPLALVDINGIDELTHIRADGSATALGALVRYSTIERDPVVAERLPVLAHIVRYIGDRQVRNRGTIGGSLVQADPTGEMPLACLVLGAMVRVVGPEGVREIPLSELYEGSYAAALEPEELLTEIVFPASPQHFAFTEVTRRHNDFAVVSVLATGNRGADGRWRDVRIGLGGVADTPVLASAAGAALAGTDLADDAIRAAAELAVDVIDPPSDIRASAEYRRHLVPVHVRRVLTQLRDAPLQGETA</sequence>
<dbReference type="SMART" id="SM01092">
    <property type="entry name" value="CO_deh_flav_C"/>
    <property type="match status" value="1"/>
</dbReference>
<organism evidence="5 6">
    <name type="scientific">Planosporangium flavigriseum</name>
    <dbReference type="NCBI Taxonomy" id="373681"/>
    <lineage>
        <taxon>Bacteria</taxon>
        <taxon>Bacillati</taxon>
        <taxon>Actinomycetota</taxon>
        <taxon>Actinomycetes</taxon>
        <taxon>Micromonosporales</taxon>
        <taxon>Micromonosporaceae</taxon>
        <taxon>Planosporangium</taxon>
    </lineage>
</organism>
<reference evidence="5" key="1">
    <citation type="submission" date="2021-01" db="EMBL/GenBank/DDBJ databases">
        <title>Whole genome shotgun sequence of Planosporangium flavigriseum NBRC 105377.</title>
        <authorList>
            <person name="Komaki H."/>
            <person name="Tamura T."/>
        </authorList>
    </citation>
    <scope>NUCLEOTIDE SEQUENCE</scope>
    <source>
        <strain evidence="5">NBRC 105377</strain>
    </source>
</reference>
<protein>
    <submittedName>
        <fullName evidence="5">Carbon-monoxide dehydrogenase medium subunit</fullName>
    </submittedName>
</protein>
<dbReference type="InterPro" id="IPR005107">
    <property type="entry name" value="CO_DH_flav_C"/>
</dbReference>
<dbReference type="InterPro" id="IPR051312">
    <property type="entry name" value="Diverse_Substr_Oxidored"/>
</dbReference>
<dbReference type="Pfam" id="PF03450">
    <property type="entry name" value="CO_deh_flav_C"/>
    <property type="match status" value="1"/>
</dbReference>
<evidence type="ECO:0000256" key="1">
    <source>
        <dbReference type="ARBA" id="ARBA00022630"/>
    </source>
</evidence>
<dbReference type="Gene3D" id="3.30.390.50">
    <property type="entry name" value="CO dehydrogenase flavoprotein, C-terminal domain"/>
    <property type="match status" value="1"/>
</dbReference>
<dbReference type="InterPro" id="IPR016167">
    <property type="entry name" value="FAD-bd_PCMH_sub1"/>
</dbReference>
<accession>A0A8J3LMW5</accession>
<dbReference type="RefSeq" id="WP_168077669.1">
    <property type="nucleotide sequence ID" value="NZ_BAAAQJ010000003.1"/>
</dbReference>
<proteinExistence type="predicted"/>
<feature type="domain" description="FAD-binding PCMH-type" evidence="4">
    <location>
        <begin position="1"/>
        <end position="177"/>
    </location>
</feature>
<dbReference type="PANTHER" id="PTHR42659:SF2">
    <property type="entry name" value="XANTHINE DEHYDROGENASE SUBUNIT C-RELATED"/>
    <property type="match status" value="1"/>
</dbReference>
<keyword evidence="3" id="KW-0560">Oxidoreductase</keyword>
<dbReference type="PANTHER" id="PTHR42659">
    <property type="entry name" value="XANTHINE DEHYDROGENASE SUBUNIT C-RELATED"/>
    <property type="match status" value="1"/>
</dbReference>
<evidence type="ECO:0000256" key="2">
    <source>
        <dbReference type="ARBA" id="ARBA00022827"/>
    </source>
</evidence>